<dbReference type="GO" id="GO:0019367">
    <property type="term" value="P:fatty acid elongation, saturated fatty acid"/>
    <property type="evidence" value="ECO:0007669"/>
    <property type="project" value="TreeGrafter"/>
</dbReference>
<reference evidence="9" key="1">
    <citation type="submission" date="2020-08" db="EMBL/GenBank/DDBJ databases">
        <title>Bridging the membrane lipid divide: bacteria of the FCB group superphylum have the potential to synthesize archaeal ether lipids.</title>
        <authorList>
            <person name="Villanueva L."/>
            <person name="von Meijenfeldt F.A.B."/>
            <person name="Westbye A.B."/>
            <person name="Yadav S."/>
            <person name="Hopmans E.C."/>
            <person name="Dutilh B.E."/>
            <person name="Sinninghe Damste J.S."/>
        </authorList>
    </citation>
    <scope>NUCLEOTIDE SEQUENCE</scope>
    <source>
        <strain evidence="9">NIOZ-UU159</strain>
    </source>
</reference>
<keyword evidence="7 8" id="KW-0472">Membrane</keyword>
<accession>A0A7S9SUJ7</accession>
<dbReference type="GO" id="GO:0030148">
    <property type="term" value="P:sphingolipid biosynthetic process"/>
    <property type="evidence" value="ECO:0007669"/>
    <property type="project" value="TreeGrafter"/>
</dbReference>
<feature type="transmembrane region" description="Helical" evidence="8">
    <location>
        <begin position="12"/>
        <end position="36"/>
    </location>
</feature>
<keyword evidence="6" id="KW-0443">Lipid metabolism</keyword>
<dbReference type="GO" id="GO:0034626">
    <property type="term" value="P:fatty acid elongation, polyunsaturated fatty acid"/>
    <property type="evidence" value="ECO:0007669"/>
    <property type="project" value="TreeGrafter"/>
</dbReference>
<comment type="subcellular location">
    <subcellularLocation>
        <location evidence="1">Membrane</location>
        <topology evidence="1">Multi-pass membrane protein</topology>
    </subcellularLocation>
</comment>
<dbReference type="GO" id="GO:0016020">
    <property type="term" value="C:membrane"/>
    <property type="evidence" value="ECO:0007669"/>
    <property type="project" value="UniProtKB-SubCell"/>
</dbReference>
<dbReference type="GO" id="GO:0034625">
    <property type="term" value="P:fatty acid elongation, monounsaturated fatty acid"/>
    <property type="evidence" value="ECO:0007669"/>
    <property type="project" value="TreeGrafter"/>
</dbReference>
<evidence type="ECO:0000256" key="7">
    <source>
        <dbReference type="ARBA" id="ARBA00023136"/>
    </source>
</evidence>
<keyword evidence="4 8" id="KW-0812">Transmembrane</keyword>
<name>A0A7S9SUJ7_9VIRU</name>
<dbReference type="PANTHER" id="PTHR11157">
    <property type="entry name" value="FATTY ACID ACYL TRANSFERASE-RELATED"/>
    <property type="match status" value="1"/>
</dbReference>
<organism evidence="9">
    <name type="scientific">Virus NIOZ-UU159</name>
    <dbReference type="NCBI Taxonomy" id="2763270"/>
    <lineage>
        <taxon>Viruses</taxon>
    </lineage>
</organism>
<evidence type="ECO:0000256" key="8">
    <source>
        <dbReference type="SAM" id="Phobius"/>
    </source>
</evidence>
<dbReference type="GO" id="GO:0042761">
    <property type="term" value="P:very long-chain fatty acid biosynthetic process"/>
    <property type="evidence" value="ECO:0007669"/>
    <property type="project" value="TreeGrafter"/>
</dbReference>
<evidence type="ECO:0000256" key="4">
    <source>
        <dbReference type="ARBA" id="ARBA00022692"/>
    </source>
</evidence>
<evidence type="ECO:0000313" key="9">
    <source>
        <dbReference type="EMBL" id="QPI16695.1"/>
    </source>
</evidence>
<gene>
    <name evidence="9" type="ORF">NIOZUU159_00189</name>
</gene>
<dbReference type="Pfam" id="PF01151">
    <property type="entry name" value="ELO"/>
    <property type="match status" value="1"/>
</dbReference>
<keyword evidence="2" id="KW-0444">Lipid biosynthesis</keyword>
<feature type="transmembrane region" description="Helical" evidence="8">
    <location>
        <begin position="110"/>
        <end position="131"/>
    </location>
</feature>
<evidence type="ECO:0000256" key="1">
    <source>
        <dbReference type="ARBA" id="ARBA00004141"/>
    </source>
</evidence>
<sequence length="202" mass="24045">MKKKDYKYELKTILIYYNLVQILLNSYIIYGTYYIISIPNIFAINIPYNDSLKYYVYLHYLSKYLDYFDTYFIIFKRKEKEQMSFLHVYHHSTISLLWAIIVNNGHGNGSVTYCAFINSLIHLIMYSHYLVTSFGYINPLKKIVTISQIGQFYSCIAHSVLVVLYENIVPKSYALLELIYHTSLIILFTNFYKKTYNINKLK</sequence>
<dbReference type="GO" id="GO:0009922">
    <property type="term" value="F:fatty acid elongase activity"/>
    <property type="evidence" value="ECO:0007669"/>
    <property type="project" value="InterPro"/>
</dbReference>
<proteinExistence type="predicted"/>
<keyword evidence="5 8" id="KW-1133">Transmembrane helix</keyword>
<evidence type="ECO:0000256" key="5">
    <source>
        <dbReference type="ARBA" id="ARBA00022989"/>
    </source>
</evidence>
<dbReference type="InterPro" id="IPR002076">
    <property type="entry name" value="ELO_fam"/>
</dbReference>
<protein>
    <submittedName>
        <fullName evidence="9">GNS1/SUR4 family protein</fullName>
    </submittedName>
</protein>
<dbReference type="PANTHER" id="PTHR11157:SF133">
    <property type="entry name" value="ELONGATION OF FATTY ACIDS PROTEIN"/>
    <property type="match status" value="1"/>
</dbReference>
<feature type="transmembrane region" description="Helical" evidence="8">
    <location>
        <begin position="143"/>
        <end position="165"/>
    </location>
</feature>
<evidence type="ECO:0000256" key="3">
    <source>
        <dbReference type="ARBA" id="ARBA00022679"/>
    </source>
</evidence>
<feature type="transmembrane region" description="Helical" evidence="8">
    <location>
        <begin position="171"/>
        <end position="192"/>
    </location>
</feature>
<evidence type="ECO:0000256" key="6">
    <source>
        <dbReference type="ARBA" id="ARBA00023098"/>
    </source>
</evidence>
<evidence type="ECO:0000256" key="2">
    <source>
        <dbReference type="ARBA" id="ARBA00022516"/>
    </source>
</evidence>
<dbReference type="EMBL" id="MW030595">
    <property type="protein sequence ID" value="QPI16695.1"/>
    <property type="molecule type" value="Genomic_DNA"/>
</dbReference>
<keyword evidence="3" id="KW-0808">Transferase</keyword>